<dbReference type="EMBL" id="JACHIF010000001">
    <property type="protein sequence ID" value="MBB5036814.1"/>
    <property type="molecule type" value="Genomic_DNA"/>
</dbReference>
<accession>A0A7W8DNR0</accession>
<evidence type="ECO:0000313" key="3">
    <source>
        <dbReference type="EMBL" id="MBB5036814.1"/>
    </source>
</evidence>
<dbReference type="SUPFAM" id="SSF69047">
    <property type="entry name" value="Hypothetical protein YjbJ"/>
    <property type="match status" value="1"/>
</dbReference>
<dbReference type="RefSeq" id="WP_184205996.1">
    <property type="nucleotide sequence ID" value="NZ_JACHIF010000001.1"/>
</dbReference>
<gene>
    <name evidence="3" type="ORF">HNQ64_001048</name>
</gene>
<dbReference type="AlphaFoldDB" id="A0A7W8DNR0"/>
<dbReference type="InterPro" id="IPR036629">
    <property type="entry name" value="YjbJ_sf"/>
</dbReference>
<organism evidence="3 4">
    <name type="scientific">Prosthecobacter dejongeii</name>
    <dbReference type="NCBI Taxonomy" id="48465"/>
    <lineage>
        <taxon>Bacteria</taxon>
        <taxon>Pseudomonadati</taxon>
        <taxon>Verrucomicrobiota</taxon>
        <taxon>Verrucomicrobiia</taxon>
        <taxon>Verrucomicrobiales</taxon>
        <taxon>Verrucomicrobiaceae</taxon>
        <taxon>Prosthecobacter</taxon>
    </lineage>
</organism>
<comment type="similarity">
    <text evidence="1">Belongs to the UPF0337 (CsbD) family.</text>
</comment>
<dbReference type="Proteomes" id="UP000534294">
    <property type="component" value="Unassembled WGS sequence"/>
</dbReference>
<sequence>MKTTLTLFALALVLSACDQKERAVIRQESRDAAEQIKESAIELKDQVAAAVHSEGNKLRIKGTWNEAKGKLKQKYAELTDDDLLYVEGKEDELYGRVQKRLGKERVEVEKIFEEL</sequence>
<proteinExistence type="inferred from homology"/>
<dbReference type="Gene3D" id="1.10.1470.10">
    <property type="entry name" value="YjbJ"/>
    <property type="match status" value="1"/>
</dbReference>
<reference evidence="3 4" key="1">
    <citation type="submission" date="2020-08" db="EMBL/GenBank/DDBJ databases">
        <title>Genomic Encyclopedia of Type Strains, Phase IV (KMG-IV): sequencing the most valuable type-strain genomes for metagenomic binning, comparative biology and taxonomic classification.</title>
        <authorList>
            <person name="Goeker M."/>
        </authorList>
    </citation>
    <scope>NUCLEOTIDE SEQUENCE [LARGE SCALE GENOMIC DNA]</scope>
    <source>
        <strain evidence="3 4">DSM 12251</strain>
    </source>
</reference>
<dbReference type="InterPro" id="IPR008462">
    <property type="entry name" value="CsbD"/>
</dbReference>
<dbReference type="Pfam" id="PF05532">
    <property type="entry name" value="CsbD"/>
    <property type="match status" value="1"/>
</dbReference>
<keyword evidence="4" id="KW-1185">Reference proteome</keyword>
<name>A0A7W8DNR0_9BACT</name>
<comment type="caution">
    <text evidence="3">The sequence shown here is derived from an EMBL/GenBank/DDBJ whole genome shotgun (WGS) entry which is preliminary data.</text>
</comment>
<evidence type="ECO:0000259" key="2">
    <source>
        <dbReference type="Pfam" id="PF05532"/>
    </source>
</evidence>
<evidence type="ECO:0000313" key="4">
    <source>
        <dbReference type="Proteomes" id="UP000534294"/>
    </source>
</evidence>
<feature type="domain" description="CsbD-like" evidence="2">
    <location>
        <begin position="59"/>
        <end position="109"/>
    </location>
</feature>
<evidence type="ECO:0000256" key="1">
    <source>
        <dbReference type="ARBA" id="ARBA00009129"/>
    </source>
</evidence>
<protein>
    <submittedName>
        <fullName evidence="3">Uncharacterized protein YjbJ (UPF0337 family)</fullName>
    </submittedName>
</protein>
<dbReference type="PROSITE" id="PS51257">
    <property type="entry name" value="PROKAR_LIPOPROTEIN"/>
    <property type="match status" value="1"/>
</dbReference>